<dbReference type="FunCoup" id="R7UZU3">
    <property type="interactions" value="38"/>
</dbReference>
<dbReference type="Pfam" id="PF21534">
    <property type="entry name" value="Rost"/>
    <property type="match status" value="1"/>
</dbReference>
<proteinExistence type="predicted"/>
<evidence type="ECO:0000256" key="1">
    <source>
        <dbReference type="SAM" id="MobiDB-lite"/>
    </source>
</evidence>
<protein>
    <submittedName>
        <fullName evidence="3 4">Uncharacterized protein</fullName>
    </submittedName>
</protein>
<dbReference type="PANTHER" id="PTHR12242">
    <property type="entry name" value="OS02G0130600 PROTEIN-RELATED"/>
    <property type="match status" value="1"/>
</dbReference>
<feature type="transmembrane region" description="Helical" evidence="2">
    <location>
        <begin position="168"/>
        <end position="189"/>
    </location>
</feature>
<dbReference type="GO" id="GO:0016020">
    <property type="term" value="C:membrane"/>
    <property type="evidence" value="ECO:0007669"/>
    <property type="project" value="TreeGrafter"/>
</dbReference>
<feature type="transmembrane region" description="Helical" evidence="2">
    <location>
        <begin position="42"/>
        <end position="61"/>
    </location>
</feature>
<dbReference type="InterPro" id="IPR049352">
    <property type="entry name" value="Rost"/>
</dbReference>
<keyword evidence="2" id="KW-0472">Membrane</keyword>
<keyword evidence="2" id="KW-1133">Transmembrane helix</keyword>
<evidence type="ECO:0000313" key="3">
    <source>
        <dbReference type="EMBL" id="ELU12103.1"/>
    </source>
</evidence>
<feature type="transmembrane region" description="Helical" evidence="2">
    <location>
        <begin position="73"/>
        <end position="103"/>
    </location>
</feature>
<reference evidence="3 5" key="2">
    <citation type="journal article" date="2013" name="Nature">
        <title>Insights into bilaterian evolution from three spiralian genomes.</title>
        <authorList>
            <person name="Simakov O."/>
            <person name="Marletaz F."/>
            <person name="Cho S.J."/>
            <person name="Edsinger-Gonzales E."/>
            <person name="Havlak P."/>
            <person name="Hellsten U."/>
            <person name="Kuo D.H."/>
            <person name="Larsson T."/>
            <person name="Lv J."/>
            <person name="Arendt D."/>
            <person name="Savage R."/>
            <person name="Osoegawa K."/>
            <person name="de Jong P."/>
            <person name="Grimwood J."/>
            <person name="Chapman J.A."/>
            <person name="Shapiro H."/>
            <person name="Aerts A."/>
            <person name="Otillar R.P."/>
            <person name="Terry A.Y."/>
            <person name="Boore J.L."/>
            <person name="Grigoriev I.V."/>
            <person name="Lindberg D.R."/>
            <person name="Seaver E.C."/>
            <person name="Weisblat D.A."/>
            <person name="Putnam N.H."/>
            <person name="Rokhsar D.S."/>
        </authorList>
    </citation>
    <scope>NUCLEOTIDE SEQUENCE</scope>
    <source>
        <strain evidence="3 5">I ESC-2004</strain>
    </source>
</reference>
<dbReference type="EnsemblMetazoa" id="CapteT4034">
    <property type="protein sequence ID" value="CapteP4034"/>
    <property type="gene ID" value="CapteG4034"/>
</dbReference>
<keyword evidence="5" id="KW-1185">Reference proteome</keyword>
<feature type="transmembrane region" description="Helical" evidence="2">
    <location>
        <begin position="123"/>
        <end position="147"/>
    </location>
</feature>
<dbReference type="HOGENOM" id="CLU_066320_1_0_1"/>
<evidence type="ECO:0000313" key="4">
    <source>
        <dbReference type="EnsemblMetazoa" id="CapteP4034"/>
    </source>
</evidence>
<sequence>MGEGCTACLAFELQPENVLPNHQDAPLFVRSQWTSRITLPYVIYRITTATLMTAWVVADIIKEASNWYAHNYMIWFLLATNWSLLFVAVYSVISATITTFYYVQSALECTDFPKGSVNLVLMIHWIFYTIAANGALVVSLSFWGFLWSADDSGFLVTTMSELKHTLNSIYIIIDLLIIAIPIRVFHLVWPLSIGAIYTIFNATYFTHNGVGPEGKPYAYYIMDWRNPIESSLTCAAGFILTTLVQGVLYAFFRLRMFLYWRVRDYFEDFEDTARFVSSMEQGPEEQAILPQDRRLRTSSYSSTASLEHVEMGHNLSDDSS</sequence>
<dbReference type="Proteomes" id="UP000014760">
    <property type="component" value="Unassembled WGS sequence"/>
</dbReference>
<keyword evidence="2" id="KW-0812">Transmembrane</keyword>
<reference evidence="5" key="1">
    <citation type="submission" date="2012-12" db="EMBL/GenBank/DDBJ databases">
        <authorList>
            <person name="Hellsten U."/>
            <person name="Grimwood J."/>
            <person name="Chapman J.A."/>
            <person name="Shapiro H."/>
            <person name="Aerts A."/>
            <person name="Otillar R.P."/>
            <person name="Terry A.Y."/>
            <person name="Boore J.L."/>
            <person name="Simakov O."/>
            <person name="Marletaz F."/>
            <person name="Cho S.-J."/>
            <person name="Edsinger-Gonzales E."/>
            <person name="Havlak P."/>
            <person name="Kuo D.-H."/>
            <person name="Larsson T."/>
            <person name="Lv J."/>
            <person name="Arendt D."/>
            <person name="Savage R."/>
            <person name="Osoegawa K."/>
            <person name="de Jong P."/>
            <person name="Lindberg D.R."/>
            <person name="Seaver E.C."/>
            <person name="Weisblat D.A."/>
            <person name="Putnam N.H."/>
            <person name="Grigoriev I.V."/>
            <person name="Rokhsar D.S."/>
        </authorList>
    </citation>
    <scope>NUCLEOTIDE SEQUENCE</scope>
    <source>
        <strain evidence="5">I ESC-2004</strain>
    </source>
</reference>
<dbReference type="STRING" id="283909.R7UZU3"/>
<dbReference type="EMBL" id="KB296162">
    <property type="protein sequence ID" value="ELU12103.1"/>
    <property type="molecule type" value="Genomic_DNA"/>
</dbReference>
<feature type="region of interest" description="Disordered" evidence="1">
    <location>
        <begin position="283"/>
        <end position="305"/>
    </location>
</feature>
<dbReference type="OMA" id="YATNWAF"/>
<evidence type="ECO:0000256" key="2">
    <source>
        <dbReference type="SAM" id="Phobius"/>
    </source>
</evidence>
<organism evidence="3">
    <name type="scientific">Capitella teleta</name>
    <name type="common">Polychaete worm</name>
    <dbReference type="NCBI Taxonomy" id="283909"/>
    <lineage>
        <taxon>Eukaryota</taxon>
        <taxon>Metazoa</taxon>
        <taxon>Spiralia</taxon>
        <taxon>Lophotrochozoa</taxon>
        <taxon>Annelida</taxon>
        <taxon>Polychaeta</taxon>
        <taxon>Sedentaria</taxon>
        <taxon>Scolecida</taxon>
        <taxon>Capitellidae</taxon>
        <taxon>Capitella</taxon>
    </lineage>
</organism>
<gene>
    <name evidence="3" type="ORF">CAPTEDRAFT_4034</name>
</gene>
<dbReference type="OrthoDB" id="419711at2759"/>
<accession>R7UZU3</accession>
<dbReference type="AlphaFoldDB" id="R7UZU3"/>
<name>R7UZU3_CAPTE</name>
<evidence type="ECO:0000313" key="5">
    <source>
        <dbReference type="Proteomes" id="UP000014760"/>
    </source>
</evidence>
<reference evidence="4" key="3">
    <citation type="submission" date="2015-06" db="UniProtKB">
        <authorList>
            <consortium name="EnsemblMetazoa"/>
        </authorList>
    </citation>
    <scope>IDENTIFICATION</scope>
</reference>
<dbReference type="EMBL" id="AMQN01005492">
    <property type="status" value="NOT_ANNOTATED_CDS"/>
    <property type="molecule type" value="Genomic_DNA"/>
</dbReference>
<feature type="transmembrane region" description="Helical" evidence="2">
    <location>
        <begin position="230"/>
        <end position="252"/>
    </location>
</feature>
<dbReference type="PANTHER" id="PTHR12242:SF45">
    <property type="entry name" value="MARVEL DOMAIN-CONTAINING PROTEIN"/>
    <property type="match status" value="1"/>
</dbReference>